<dbReference type="EMBL" id="VIIS01000591">
    <property type="protein sequence ID" value="KAF0307250.1"/>
    <property type="molecule type" value="Genomic_DNA"/>
</dbReference>
<dbReference type="InterPro" id="IPR055251">
    <property type="entry name" value="SOS1_NGEF_PH"/>
</dbReference>
<dbReference type="InterPro" id="IPR051336">
    <property type="entry name" value="RhoGEF_Guanine_NuclExch_SF"/>
</dbReference>
<dbReference type="Pfam" id="PF22697">
    <property type="entry name" value="SOS1_NGEF_PH"/>
    <property type="match status" value="1"/>
</dbReference>
<evidence type="ECO:0000313" key="6">
    <source>
        <dbReference type="EMBL" id="KAF0307250.1"/>
    </source>
</evidence>
<reference evidence="6 7" key="1">
    <citation type="submission" date="2019-07" db="EMBL/GenBank/DDBJ databases">
        <title>Draft genome assembly of a fouling barnacle, Amphibalanus amphitrite (Darwin, 1854): The first reference genome for Thecostraca.</title>
        <authorList>
            <person name="Kim W."/>
        </authorList>
    </citation>
    <scope>NUCLEOTIDE SEQUENCE [LARGE SCALE GENOMIC DNA]</scope>
    <source>
        <strain evidence="6">SNU_AA5</strain>
        <tissue evidence="6">Soma without cirri and trophi</tissue>
    </source>
</reference>
<dbReference type="GO" id="GO:0005737">
    <property type="term" value="C:cytoplasm"/>
    <property type="evidence" value="ECO:0007669"/>
    <property type="project" value="TreeGrafter"/>
</dbReference>
<gene>
    <name evidence="6" type="primary">KALRN_1</name>
    <name evidence="6" type="ORF">FJT64_021365</name>
</gene>
<protein>
    <submittedName>
        <fullName evidence="6">Kalirin</fullName>
    </submittedName>
</protein>
<dbReference type="OrthoDB" id="10256089at2759"/>
<dbReference type="SMART" id="SM00233">
    <property type="entry name" value="PH"/>
    <property type="match status" value="1"/>
</dbReference>
<feature type="domain" description="PH" evidence="5">
    <location>
        <begin position="2"/>
        <end position="106"/>
    </location>
</feature>
<dbReference type="PROSITE" id="PS50003">
    <property type="entry name" value="PH_DOMAIN"/>
    <property type="match status" value="1"/>
</dbReference>
<dbReference type="Gene3D" id="2.30.29.30">
    <property type="entry name" value="Pleckstrin-homology domain (PH domain)/Phosphotyrosine-binding domain (PTB)"/>
    <property type="match status" value="1"/>
</dbReference>
<dbReference type="GO" id="GO:0005085">
    <property type="term" value="F:guanyl-nucleotide exchange factor activity"/>
    <property type="evidence" value="ECO:0007669"/>
    <property type="project" value="UniProtKB-KW"/>
</dbReference>
<evidence type="ECO:0000256" key="1">
    <source>
        <dbReference type="ARBA" id="ARBA00022443"/>
    </source>
</evidence>
<dbReference type="SUPFAM" id="SSF50729">
    <property type="entry name" value="PH domain-like"/>
    <property type="match status" value="1"/>
</dbReference>
<dbReference type="Proteomes" id="UP000440578">
    <property type="component" value="Unassembled WGS sequence"/>
</dbReference>
<evidence type="ECO:0000313" key="7">
    <source>
        <dbReference type="Proteomes" id="UP000440578"/>
    </source>
</evidence>
<keyword evidence="1 3" id="KW-0728">SH3 domain</keyword>
<dbReference type="InterPro" id="IPR036028">
    <property type="entry name" value="SH3-like_dom_sf"/>
</dbReference>
<name>A0A6A4WUE4_AMPAM</name>
<sequence>MVILQDSFLVWDSKGLIRKGRDRHLFLFDFYLLFSKEIKDNGKSKYIYKHKLMTSDIGVTEHVEGDECKFAVWTGRPPLNDMKILLKASSLEVKQQWVKRLRELIQETCFRSSLPLQIPPSPSKKTNKASRELDDLQLEADHELGSLQSFGSASGHSDSDKSSFVANFPLFRQHTIDTPRGFRGQVRREEMGSSVAGTELTWVVSDYSAQAAGELTVSRGQQVELLDAGAPGSDLCQIRLPQTEMTGLVPAAVLQARPRSQELHPSVNPRRCFPVRSECGFIVSFPARLLVQF</sequence>
<dbReference type="InterPro" id="IPR001849">
    <property type="entry name" value="PH_domain"/>
</dbReference>
<organism evidence="6 7">
    <name type="scientific">Amphibalanus amphitrite</name>
    <name type="common">Striped barnacle</name>
    <name type="synonym">Balanus amphitrite</name>
    <dbReference type="NCBI Taxonomy" id="1232801"/>
    <lineage>
        <taxon>Eukaryota</taxon>
        <taxon>Metazoa</taxon>
        <taxon>Ecdysozoa</taxon>
        <taxon>Arthropoda</taxon>
        <taxon>Crustacea</taxon>
        <taxon>Multicrustacea</taxon>
        <taxon>Cirripedia</taxon>
        <taxon>Thoracica</taxon>
        <taxon>Thoracicalcarea</taxon>
        <taxon>Balanomorpha</taxon>
        <taxon>Balanoidea</taxon>
        <taxon>Balanidae</taxon>
        <taxon>Amphibalaninae</taxon>
        <taxon>Amphibalanus</taxon>
    </lineage>
</organism>
<dbReference type="PANTHER" id="PTHR22826">
    <property type="entry name" value="RHO GUANINE EXCHANGE FACTOR-RELATED"/>
    <property type="match status" value="1"/>
</dbReference>
<proteinExistence type="predicted"/>
<accession>A0A6A4WUE4</accession>
<keyword evidence="2" id="KW-0344">Guanine-nucleotide releasing factor</keyword>
<dbReference type="InterPro" id="IPR001452">
    <property type="entry name" value="SH3_domain"/>
</dbReference>
<dbReference type="InterPro" id="IPR011993">
    <property type="entry name" value="PH-like_dom_sf"/>
</dbReference>
<keyword evidence="7" id="KW-1185">Reference proteome</keyword>
<evidence type="ECO:0000256" key="2">
    <source>
        <dbReference type="ARBA" id="ARBA00022658"/>
    </source>
</evidence>
<dbReference type="GO" id="GO:0019898">
    <property type="term" value="C:extrinsic component of membrane"/>
    <property type="evidence" value="ECO:0007669"/>
    <property type="project" value="TreeGrafter"/>
</dbReference>
<evidence type="ECO:0000259" key="5">
    <source>
        <dbReference type="PROSITE" id="PS50003"/>
    </source>
</evidence>
<dbReference type="GO" id="GO:0007411">
    <property type="term" value="P:axon guidance"/>
    <property type="evidence" value="ECO:0007669"/>
    <property type="project" value="TreeGrafter"/>
</dbReference>
<dbReference type="Gene3D" id="2.30.30.40">
    <property type="entry name" value="SH3 Domains"/>
    <property type="match status" value="1"/>
</dbReference>
<comment type="caution">
    <text evidence="6">The sequence shown here is derived from an EMBL/GenBank/DDBJ whole genome shotgun (WGS) entry which is preliminary data.</text>
</comment>
<feature type="domain" description="SH3" evidence="4">
    <location>
        <begin position="196"/>
        <end position="259"/>
    </location>
</feature>
<dbReference type="AlphaFoldDB" id="A0A6A4WUE4"/>
<dbReference type="PROSITE" id="PS50002">
    <property type="entry name" value="SH3"/>
    <property type="match status" value="1"/>
</dbReference>
<dbReference type="PANTHER" id="PTHR22826:SF106">
    <property type="entry name" value="TRIO, ISOFORM A"/>
    <property type="match status" value="1"/>
</dbReference>
<evidence type="ECO:0000256" key="3">
    <source>
        <dbReference type="PROSITE-ProRule" id="PRU00192"/>
    </source>
</evidence>
<dbReference type="SUPFAM" id="SSF50044">
    <property type="entry name" value="SH3-domain"/>
    <property type="match status" value="1"/>
</dbReference>
<evidence type="ECO:0000259" key="4">
    <source>
        <dbReference type="PROSITE" id="PS50002"/>
    </source>
</evidence>